<evidence type="ECO:0000256" key="1">
    <source>
        <dbReference type="ARBA" id="ARBA00022723"/>
    </source>
</evidence>
<dbReference type="InterPro" id="IPR006186">
    <property type="entry name" value="Ser/Thr-sp_prot-phosphatase"/>
</dbReference>
<dbReference type="Gene3D" id="3.60.21.10">
    <property type="match status" value="1"/>
</dbReference>
<proteinExistence type="predicted"/>
<keyword evidence="3" id="KW-0464">Manganese</keyword>
<reference evidence="7" key="2">
    <citation type="submission" date="2015-01" db="EMBL/GenBank/DDBJ databases">
        <title>Evolutionary Origins and Diversification of the Mycorrhizal Mutualists.</title>
        <authorList>
            <consortium name="DOE Joint Genome Institute"/>
            <consortium name="Mycorrhizal Genomics Consortium"/>
            <person name="Kohler A."/>
            <person name="Kuo A."/>
            <person name="Nagy L.G."/>
            <person name="Floudas D."/>
            <person name="Copeland A."/>
            <person name="Barry K.W."/>
            <person name="Cichocki N."/>
            <person name="Veneault-Fourrey C."/>
            <person name="LaButti K."/>
            <person name="Lindquist E.A."/>
            <person name="Lipzen A."/>
            <person name="Lundell T."/>
            <person name="Morin E."/>
            <person name="Murat C."/>
            <person name="Riley R."/>
            <person name="Ohm R."/>
            <person name="Sun H."/>
            <person name="Tunlid A."/>
            <person name="Henrissat B."/>
            <person name="Grigoriev I.V."/>
            <person name="Hibbett D.S."/>
            <person name="Martin F."/>
        </authorList>
    </citation>
    <scope>NUCLEOTIDE SEQUENCE [LARGE SCALE GENOMIC DNA]</scope>
    <source>
        <strain evidence="7">LaAM-08-1</strain>
    </source>
</reference>
<evidence type="ECO:0000259" key="5">
    <source>
        <dbReference type="PROSITE" id="PS00125"/>
    </source>
</evidence>
<gene>
    <name evidence="6" type="ORF">K443DRAFT_551021</name>
</gene>
<dbReference type="Proteomes" id="UP000054477">
    <property type="component" value="Unassembled WGS sequence"/>
</dbReference>
<keyword evidence="2" id="KW-0378">Hydrolase</keyword>
<keyword evidence="1" id="KW-0479">Metal-binding</keyword>
<evidence type="ECO:0000313" key="7">
    <source>
        <dbReference type="Proteomes" id="UP000054477"/>
    </source>
</evidence>
<evidence type="ECO:0000256" key="4">
    <source>
        <dbReference type="ARBA" id="ARBA00048336"/>
    </source>
</evidence>
<dbReference type="EMBL" id="KN838602">
    <property type="protein sequence ID" value="KIK01766.1"/>
    <property type="molecule type" value="Genomic_DNA"/>
</dbReference>
<protein>
    <recommendedName>
        <fullName evidence="5">Serine/threonine specific protein phosphatases domain-containing protein</fullName>
    </recommendedName>
</protein>
<feature type="domain" description="Serine/threonine specific protein phosphatases" evidence="5">
    <location>
        <begin position="37"/>
        <end position="42"/>
    </location>
</feature>
<organism evidence="6 7">
    <name type="scientific">Laccaria amethystina LaAM-08-1</name>
    <dbReference type="NCBI Taxonomy" id="1095629"/>
    <lineage>
        <taxon>Eukaryota</taxon>
        <taxon>Fungi</taxon>
        <taxon>Dikarya</taxon>
        <taxon>Basidiomycota</taxon>
        <taxon>Agaricomycotina</taxon>
        <taxon>Agaricomycetes</taxon>
        <taxon>Agaricomycetidae</taxon>
        <taxon>Agaricales</taxon>
        <taxon>Agaricineae</taxon>
        <taxon>Hydnangiaceae</taxon>
        <taxon>Laccaria</taxon>
    </lineage>
</organism>
<dbReference type="PANTHER" id="PTHR45619">
    <property type="entry name" value="SERINE/THREONINE-PROTEIN PHOSPHATASE PP2A-RELATED"/>
    <property type="match status" value="1"/>
</dbReference>
<dbReference type="HOGENOM" id="CLU_2886170_0_0_1"/>
<reference evidence="6 7" key="1">
    <citation type="submission" date="2014-04" db="EMBL/GenBank/DDBJ databases">
        <authorList>
            <consortium name="DOE Joint Genome Institute"/>
            <person name="Kuo A."/>
            <person name="Kohler A."/>
            <person name="Nagy L.G."/>
            <person name="Floudas D."/>
            <person name="Copeland A."/>
            <person name="Barry K.W."/>
            <person name="Cichocki N."/>
            <person name="Veneault-Fourrey C."/>
            <person name="LaButti K."/>
            <person name="Lindquist E.A."/>
            <person name="Lipzen A."/>
            <person name="Lundell T."/>
            <person name="Morin E."/>
            <person name="Murat C."/>
            <person name="Sun H."/>
            <person name="Tunlid A."/>
            <person name="Henrissat B."/>
            <person name="Grigoriev I.V."/>
            <person name="Hibbett D.S."/>
            <person name="Martin F."/>
            <person name="Nordberg H.P."/>
            <person name="Cantor M.N."/>
            <person name="Hua S.X."/>
        </authorList>
    </citation>
    <scope>NUCLEOTIDE SEQUENCE [LARGE SCALE GENOMIC DNA]</scope>
    <source>
        <strain evidence="6 7">LaAM-08-1</strain>
    </source>
</reference>
<dbReference type="PROSITE" id="PS00125">
    <property type="entry name" value="SER_THR_PHOSPHATASE"/>
    <property type="match status" value="1"/>
</dbReference>
<dbReference type="InterPro" id="IPR047129">
    <property type="entry name" value="PPA2-like"/>
</dbReference>
<dbReference type="GO" id="GO:0046872">
    <property type="term" value="F:metal ion binding"/>
    <property type="evidence" value="ECO:0007669"/>
    <property type="project" value="UniProtKB-KW"/>
</dbReference>
<comment type="catalytic activity">
    <reaction evidence="4">
        <text>O-phospho-L-threonyl-[protein] + H2O = L-threonyl-[protein] + phosphate</text>
        <dbReference type="Rhea" id="RHEA:47004"/>
        <dbReference type="Rhea" id="RHEA-COMP:11060"/>
        <dbReference type="Rhea" id="RHEA-COMP:11605"/>
        <dbReference type="ChEBI" id="CHEBI:15377"/>
        <dbReference type="ChEBI" id="CHEBI:30013"/>
        <dbReference type="ChEBI" id="CHEBI:43474"/>
        <dbReference type="ChEBI" id="CHEBI:61977"/>
        <dbReference type="EC" id="3.1.3.16"/>
    </reaction>
</comment>
<accession>A0A0C9X9U1</accession>
<name>A0A0C9X9U1_9AGAR</name>
<dbReference type="AlphaFoldDB" id="A0A0C9X9U1"/>
<keyword evidence="7" id="KW-1185">Reference proteome</keyword>
<evidence type="ECO:0000313" key="6">
    <source>
        <dbReference type="EMBL" id="KIK01766.1"/>
    </source>
</evidence>
<evidence type="ECO:0000256" key="2">
    <source>
        <dbReference type="ARBA" id="ARBA00022801"/>
    </source>
</evidence>
<evidence type="ECO:0000256" key="3">
    <source>
        <dbReference type="ARBA" id="ARBA00023211"/>
    </source>
</evidence>
<dbReference type="InterPro" id="IPR029052">
    <property type="entry name" value="Metallo-depent_PP-like"/>
</dbReference>
<sequence length="63" mass="7212">MFDEDLPAWSVPNYCHHCGNSASSMMVHEDKDQVTILRGNHESRQVTQMSGFYGHTDFSPRLI</sequence>
<dbReference type="GO" id="GO:0004722">
    <property type="term" value="F:protein serine/threonine phosphatase activity"/>
    <property type="evidence" value="ECO:0007669"/>
    <property type="project" value="UniProtKB-EC"/>
</dbReference>